<reference evidence="3 5" key="2">
    <citation type="submission" date="2018-06" db="EMBL/GenBank/DDBJ databases">
        <authorList>
            <consortium name="Pathogen Informatics"/>
            <person name="Doyle S."/>
        </authorList>
    </citation>
    <scope>NUCLEOTIDE SEQUENCE [LARGE SCALE GENOMIC DNA]</scope>
    <source>
        <strain evidence="3 5">NCTC13492</strain>
    </source>
</reference>
<dbReference type="AlphaFoldDB" id="A0A2X2Z765"/>
<evidence type="ECO:0000313" key="3">
    <source>
        <dbReference type="EMBL" id="SQB46280.1"/>
    </source>
</evidence>
<dbReference type="InterPro" id="IPR016097">
    <property type="entry name" value="DUF695"/>
</dbReference>
<proteinExistence type="predicted"/>
<protein>
    <submittedName>
        <fullName evidence="3">Family of uncharacterized function (DUF695)</fullName>
    </submittedName>
</protein>
<dbReference type="STRING" id="445960.SAMN05421542_3717"/>
<sequence length="353" mass="41251">MEGKLDYKGFWDWFLTKEKDFYTIVETGGQEAIEKDFFDIIAPKLSQINEGYYFLTGMSDDSTVELILTADGEIRNVAFIEELIATAPKLDHWKFTALKPAMDIKNVNVTMGDYQFTKDNIFFYSNEQKEYPDEIDLVFVYDGNAENKDAITTGICIFLDNFLGELNFATQIDTFIVVGRDQAKKELVPIEKLKDFLSWREREFTEKYKSVIREEVEDKFSILRASLNNEKPLIACMNLPLLNYEAKASYPWISVLKFHYNGENNDGLPEKEDFEKLGDIEDKAIEDLKEKGYLYIGRETADNSKESYFAGKDFREISKVFKTIKDSNPEYKISFSIFKDKYWQYFKYYNNAV</sequence>
<evidence type="ECO:0000259" key="1">
    <source>
        <dbReference type="Pfam" id="PF05117"/>
    </source>
</evidence>
<organism evidence="3 5">
    <name type="scientific">Chryseobacterium jejuense</name>
    <dbReference type="NCBI Taxonomy" id="445960"/>
    <lineage>
        <taxon>Bacteria</taxon>
        <taxon>Pseudomonadati</taxon>
        <taxon>Bacteroidota</taxon>
        <taxon>Flavobacteriia</taxon>
        <taxon>Flavobacteriales</taxon>
        <taxon>Weeksellaceae</taxon>
        <taxon>Chryseobacterium group</taxon>
        <taxon>Chryseobacterium</taxon>
    </lineage>
</organism>
<feature type="domain" description="DUF695" evidence="1">
    <location>
        <begin position="227"/>
        <end position="346"/>
    </location>
</feature>
<evidence type="ECO:0000313" key="5">
    <source>
        <dbReference type="Proteomes" id="UP000251670"/>
    </source>
</evidence>
<keyword evidence="4" id="KW-1185">Reference proteome</keyword>
<dbReference type="Pfam" id="PF05117">
    <property type="entry name" value="DUF695"/>
    <property type="match status" value="1"/>
</dbReference>
<gene>
    <name evidence="3" type="ORF">NCTC13492_03353</name>
    <name evidence="2" type="ORF">SAMN05421542_3717</name>
</gene>
<dbReference type="EMBL" id="UAWB01000012">
    <property type="protein sequence ID" value="SQB46280.1"/>
    <property type="molecule type" value="Genomic_DNA"/>
</dbReference>
<name>A0A2X2Z765_CHRJE</name>
<dbReference type="Proteomes" id="UP000251670">
    <property type="component" value="Unassembled WGS sequence"/>
</dbReference>
<dbReference type="EMBL" id="FNEG01000006">
    <property type="protein sequence ID" value="SDJ53715.1"/>
    <property type="molecule type" value="Genomic_DNA"/>
</dbReference>
<dbReference type="RefSeq" id="WP_089738109.1">
    <property type="nucleotide sequence ID" value="NZ_FNEG01000006.1"/>
</dbReference>
<reference evidence="2 4" key="1">
    <citation type="submission" date="2016-10" db="EMBL/GenBank/DDBJ databases">
        <authorList>
            <person name="Varghese N."/>
            <person name="Submissions S."/>
        </authorList>
    </citation>
    <scope>NUCLEOTIDE SEQUENCE [LARGE SCALE GENOMIC DNA]</scope>
    <source>
        <strain evidence="2 4">DSM 19299</strain>
    </source>
</reference>
<evidence type="ECO:0000313" key="4">
    <source>
        <dbReference type="Proteomes" id="UP000199426"/>
    </source>
</evidence>
<dbReference type="OrthoDB" id="9151249at2"/>
<evidence type="ECO:0000313" key="2">
    <source>
        <dbReference type="EMBL" id="SDJ53715.1"/>
    </source>
</evidence>
<accession>A0A2X2Z765</accession>
<dbReference type="Proteomes" id="UP000199426">
    <property type="component" value="Unassembled WGS sequence"/>
</dbReference>